<dbReference type="OrthoDB" id="1723372at2"/>
<evidence type="ECO:0000313" key="2">
    <source>
        <dbReference type="Proteomes" id="UP000317663"/>
    </source>
</evidence>
<dbReference type="PRINTS" id="PR00446">
    <property type="entry name" value="HYDRGNUPTAKE"/>
</dbReference>
<dbReference type="NCBIfam" id="TIGR00072">
    <property type="entry name" value="hydrog_prot"/>
    <property type="match status" value="1"/>
</dbReference>
<name>A0A502GUU7_9GAMM</name>
<dbReference type="RefSeq" id="WP_140470082.1">
    <property type="nucleotide sequence ID" value="NZ_RCZD01000001.1"/>
</dbReference>
<sequence length="174" mass="19177">MPEQIIQTLPPVQSQASSDKVLLCVGNCMMGDDGAGPRLAELCIANPLAGWTVIDGGAAPENDVHFIRELRPTHLVIVDATEMGLQPGEIRIIDESDIPDMFIMTTHNMPLTFLMQQLREDVSRTTFIGIQPDVVAFYYPLSAAVEQAVIRLHELLQQPNITTRIARFQAVANV</sequence>
<evidence type="ECO:0000313" key="1">
    <source>
        <dbReference type="EMBL" id="TPG65000.1"/>
    </source>
</evidence>
<dbReference type="InterPro" id="IPR004420">
    <property type="entry name" value="Pept_A31_hyd_mat_HycI"/>
</dbReference>
<dbReference type="Proteomes" id="UP000317663">
    <property type="component" value="Unassembled WGS sequence"/>
</dbReference>
<dbReference type="PANTHER" id="PTHR30302:SF4">
    <property type="entry name" value="HYDROGENASE 3 MATURATION PROTEASE"/>
    <property type="match status" value="1"/>
</dbReference>
<accession>A0A502GUU7</accession>
<protein>
    <submittedName>
        <fullName evidence="1">Hydrogenase maturation peptidase HycI</fullName>
    </submittedName>
</protein>
<proteinExistence type="predicted"/>
<organism evidence="1 2">
    <name type="scientific">Ewingella americana</name>
    <dbReference type="NCBI Taxonomy" id="41202"/>
    <lineage>
        <taxon>Bacteria</taxon>
        <taxon>Pseudomonadati</taxon>
        <taxon>Pseudomonadota</taxon>
        <taxon>Gammaproteobacteria</taxon>
        <taxon>Enterobacterales</taxon>
        <taxon>Yersiniaceae</taxon>
        <taxon>Ewingella</taxon>
    </lineage>
</organism>
<dbReference type="EMBL" id="RCZD01000001">
    <property type="protein sequence ID" value="TPG65000.1"/>
    <property type="molecule type" value="Genomic_DNA"/>
</dbReference>
<dbReference type="AlphaFoldDB" id="A0A502GUU7"/>
<keyword evidence="2" id="KW-1185">Reference proteome</keyword>
<comment type="caution">
    <text evidence="1">The sequence shown here is derived from an EMBL/GenBank/DDBJ whole genome shotgun (WGS) entry which is preliminary data.</text>
</comment>
<dbReference type="InterPro" id="IPR000671">
    <property type="entry name" value="Peptidase_A31"/>
</dbReference>
<dbReference type="NCBIfam" id="TIGR00142">
    <property type="entry name" value="hycI"/>
    <property type="match status" value="1"/>
</dbReference>
<dbReference type="GO" id="GO:0008047">
    <property type="term" value="F:enzyme activator activity"/>
    <property type="evidence" value="ECO:0007669"/>
    <property type="project" value="InterPro"/>
</dbReference>
<reference evidence="1 2" key="1">
    <citation type="journal article" date="2019" name="Environ. Microbiol.">
        <title>Species interactions and distinct microbial communities in high Arctic permafrost affected cryosols are associated with the CH4 and CO2 gas fluxes.</title>
        <authorList>
            <person name="Altshuler I."/>
            <person name="Hamel J."/>
            <person name="Turney S."/>
            <person name="Magnuson E."/>
            <person name="Levesque R."/>
            <person name="Greer C."/>
            <person name="Whyte L.G."/>
        </authorList>
    </citation>
    <scope>NUCLEOTIDE SEQUENCE [LARGE SCALE GENOMIC DNA]</scope>
    <source>
        <strain evidence="1 2">E4</strain>
    </source>
</reference>
<dbReference type="Pfam" id="PF01750">
    <property type="entry name" value="HycI"/>
    <property type="match status" value="1"/>
</dbReference>
<gene>
    <name evidence="1" type="primary">hycI</name>
    <name evidence="1" type="ORF">EAH77_01780</name>
</gene>
<dbReference type="InterPro" id="IPR023430">
    <property type="entry name" value="Pept_HybD-like_dom_sf"/>
</dbReference>
<dbReference type="GO" id="GO:0004175">
    <property type="term" value="F:endopeptidase activity"/>
    <property type="evidence" value="ECO:0007669"/>
    <property type="project" value="TreeGrafter"/>
</dbReference>
<dbReference type="Gene3D" id="3.40.50.1450">
    <property type="entry name" value="HybD-like"/>
    <property type="match status" value="1"/>
</dbReference>
<dbReference type="CDD" id="cd06067">
    <property type="entry name" value="H2MP_MemB-H2evol"/>
    <property type="match status" value="1"/>
</dbReference>
<dbReference type="SUPFAM" id="SSF53163">
    <property type="entry name" value="HybD-like"/>
    <property type="match status" value="1"/>
</dbReference>
<dbReference type="PANTHER" id="PTHR30302">
    <property type="entry name" value="HYDROGENASE 1 MATURATION PROTEASE"/>
    <property type="match status" value="1"/>
</dbReference>
<dbReference type="GO" id="GO:0016485">
    <property type="term" value="P:protein processing"/>
    <property type="evidence" value="ECO:0007669"/>
    <property type="project" value="TreeGrafter"/>
</dbReference>